<feature type="compositionally biased region" description="Basic and acidic residues" evidence="3">
    <location>
        <begin position="375"/>
        <end position="392"/>
    </location>
</feature>
<dbReference type="Pfam" id="PF01471">
    <property type="entry name" value="PG_binding_1"/>
    <property type="match status" value="8"/>
</dbReference>
<dbReference type="InterPro" id="IPR002508">
    <property type="entry name" value="MurNAc-LAA_cat"/>
</dbReference>
<dbReference type="InterPro" id="IPR036366">
    <property type="entry name" value="PGBDSf"/>
</dbReference>
<feature type="domain" description="SH3b" evidence="5">
    <location>
        <begin position="1058"/>
        <end position="1120"/>
    </location>
</feature>
<feature type="chain" id="PRO_5011724780" evidence="4">
    <location>
        <begin position="29"/>
        <end position="1457"/>
    </location>
</feature>
<feature type="compositionally biased region" description="Acidic residues" evidence="3">
    <location>
        <begin position="321"/>
        <end position="331"/>
    </location>
</feature>
<dbReference type="SMART" id="SM00646">
    <property type="entry name" value="Ami_3"/>
    <property type="match status" value="1"/>
</dbReference>
<gene>
    <name evidence="6" type="ORF">SAMN04488053_106130</name>
</gene>
<keyword evidence="7" id="KW-1185">Reference proteome</keyword>
<feature type="domain" description="SH3b" evidence="5">
    <location>
        <begin position="1199"/>
        <end position="1270"/>
    </location>
</feature>
<keyword evidence="4" id="KW-0732">Signal</keyword>
<evidence type="ECO:0000259" key="5">
    <source>
        <dbReference type="PROSITE" id="PS51781"/>
    </source>
</evidence>
<dbReference type="GO" id="GO:0008745">
    <property type="term" value="F:N-acetylmuramoyl-L-alanine amidase activity"/>
    <property type="evidence" value="ECO:0007669"/>
    <property type="project" value="InterPro"/>
</dbReference>
<evidence type="ECO:0000256" key="4">
    <source>
        <dbReference type="SAM" id="SignalP"/>
    </source>
</evidence>
<proteinExistence type="predicted"/>
<dbReference type="SMART" id="SM00287">
    <property type="entry name" value="SH3b"/>
    <property type="match status" value="3"/>
</dbReference>
<dbReference type="RefSeq" id="WP_090843033.1">
    <property type="nucleotide sequence ID" value="NZ_FNIL01000006.1"/>
</dbReference>
<evidence type="ECO:0000313" key="7">
    <source>
        <dbReference type="Proteomes" id="UP000198778"/>
    </source>
</evidence>
<evidence type="ECO:0000256" key="1">
    <source>
        <dbReference type="ARBA" id="ARBA00022801"/>
    </source>
</evidence>
<sequence length="1457" mass="158125">MKKHRLKQAGITGLASLLFLSSALPATAGSMEDLYEDLFPELSDEESSLEVSPSLFNQSFEEALHISYEEGIEDVSLGLFEEESGTLLGELEVTPIDATKAAWEFQVTQEDVTEEVILEDQRYFIEVLTDEEAEEEIETAQVSFVHYSELPVLSWEESEELEELELGGQAYSALQEFGLDPGELSLSFEAEGLEEAEEVSIEEDGSFNVDVSFLSETTSLYFTLADPLGNTLEEEKLVTIEEDTDTSFEEENADADESTLENEEDASPAEEEITEAKESEETALEEETEKKEESSNEEETDVSEENTSTEEVVNEEKNEDVSEEEELTSEETTEKEKSTEKSSNEEETDVSEENTSTEDVVNEEKNEDVSEEEELTSKETTEKEKSTEKSSTEEETDVSEENTSTEDIVNEENTDAAKSTAENEEAVNETTASEETEETFSTFSTFSMQATEAPAEEYYDGASGEYIRELKFDLTALGFGNFPSYPSTRFGPVTMGVVEDFQRAYGLPVTGIPDQATLDAIENALNEETKETISSFSTQATKASEGEFYDGASGEYIRELKLDLTALGFGNFPSYPSTRFGPVTMGVVEDFQKANGLNITGIPDSITLKTIDSALNSNFYSGATGDYVTDLKINLTKLGFGNFPESPSSLFGPVTMSVVEDFQKAHGLAVTGIPDAATLDAMNVALSTTFYNGASGEYVRNLKLDLTKLGFGSFPESPSSLFGPVTMSVVEDFQKAHGLAVTGIPDAATLDAMNVALSTTFYNGASGEYVRNLKLDLTKLGFGSFPESPSSLFGPVTMRVVEDFQKAKGLAATGIPDTATLQAMDLALKTAFYNGASGEHVRTLKLDLTKLGYGSFPSSPSAAFGNVTMKVVEDFQKANNLKVTGIPDSATLKSINDQLEILANTTYEPGSSGVHVQELKKKLTLLGFGSFPSNPSIYYGSVTKKVVEEFQKYYGVKVTGIGDKSTFNKIEELFKSPLSPGNSNTQTVELKNNLTKLGYGSFPTNPSRVYGSVTSSVVKDFQKKNSLAINGIADGPTLQKINSQLNNQPKEEIKPVVIETGEVTATALNIRSGPGTSHDRVGTLTNGTVVEILGEESGWYLIKFDGGTAYASGSFIDTTKKEAAPKVIDTGKVTATTLNIRSGPGTSHDRVGTLTNGTVVEILGEENGWYLIKFDGGTAYASGSFIDTSKLPAPGNDFTGSSIIAYTNGSSLNVRSGPSTAYRVLDNLGSNTRVEIISTRASSGSDTWHQIRYDGGKTGFVSAGYLQLATKASARTGPLAGKKIVLDAGHGGHDSGGIGGGMLEKDVVLDITNRAEELLRAAGAEVIMLRRTDFFLALGQRSFMANRSGADVFLSIHTNMFNGQARGTETFWHDRYERSNSIRLANAVQDATVAKMGTHYRRVDYGNYSVIRQTEIPSALLEIGFKDHPDDAAKLRSNTYRQRAAEAIRDGMINYFK</sequence>
<dbReference type="CDD" id="cd02696">
    <property type="entry name" value="MurNAc-LAA"/>
    <property type="match status" value="1"/>
</dbReference>
<dbReference type="SUPFAM" id="SSF53187">
    <property type="entry name" value="Zn-dependent exopeptidases"/>
    <property type="match status" value="1"/>
</dbReference>
<evidence type="ECO:0000256" key="3">
    <source>
        <dbReference type="SAM" id="MobiDB-lite"/>
    </source>
</evidence>
<dbReference type="PANTHER" id="PTHR34408:SF1">
    <property type="entry name" value="GLYCOSYL HYDROLASE FAMILY 19 DOMAIN-CONTAINING PROTEIN HI_1415"/>
    <property type="match status" value="1"/>
</dbReference>
<dbReference type="Proteomes" id="UP000198778">
    <property type="component" value="Unassembled WGS sequence"/>
</dbReference>
<dbReference type="InterPro" id="IPR052354">
    <property type="entry name" value="Cell_Wall_Dynamics_Protein"/>
</dbReference>
<evidence type="ECO:0000313" key="6">
    <source>
        <dbReference type="EMBL" id="SDO06910.1"/>
    </source>
</evidence>
<dbReference type="GO" id="GO:0071555">
    <property type="term" value="P:cell wall organization"/>
    <property type="evidence" value="ECO:0007669"/>
    <property type="project" value="UniProtKB-KW"/>
</dbReference>
<protein>
    <submittedName>
        <fullName evidence="6">N-acetylmuramoyl-L-alanine amidase</fullName>
    </submittedName>
</protein>
<dbReference type="OrthoDB" id="363232at2"/>
<dbReference type="Gene3D" id="2.30.30.40">
    <property type="entry name" value="SH3 Domains"/>
    <property type="match status" value="3"/>
</dbReference>
<dbReference type="PANTHER" id="PTHR34408">
    <property type="entry name" value="FAMILY PROTEIN, PUTATIVE-RELATED"/>
    <property type="match status" value="1"/>
</dbReference>
<feature type="compositionally biased region" description="Acidic residues" evidence="3">
    <location>
        <begin position="240"/>
        <end position="273"/>
    </location>
</feature>
<dbReference type="Gene3D" id="3.40.630.40">
    <property type="entry name" value="Zn-dependent exopeptidases"/>
    <property type="match status" value="1"/>
</dbReference>
<dbReference type="PROSITE" id="PS51781">
    <property type="entry name" value="SH3B"/>
    <property type="match status" value="3"/>
</dbReference>
<dbReference type="InterPro" id="IPR036365">
    <property type="entry name" value="PGBD-like_sf"/>
</dbReference>
<accession>A0A1H0GJA1</accession>
<dbReference type="SUPFAM" id="SSF47090">
    <property type="entry name" value="PGBD-like"/>
    <property type="match status" value="8"/>
</dbReference>
<feature type="signal peptide" evidence="4">
    <location>
        <begin position="1"/>
        <end position="28"/>
    </location>
</feature>
<feature type="domain" description="SH3b" evidence="5">
    <location>
        <begin position="1128"/>
        <end position="1190"/>
    </location>
</feature>
<keyword evidence="1" id="KW-0378">Hydrolase</keyword>
<dbReference type="EMBL" id="FNIL01000006">
    <property type="protein sequence ID" value="SDO06910.1"/>
    <property type="molecule type" value="Genomic_DNA"/>
</dbReference>
<reference evidence="7" key="1">
    <citation type="submission" date="2016-10" db="EMBL/GenBank/DDBJ databases">
        <authorList>
            <person name="Varghese N."/>
            <person name="Submissions S."/>
        </authorList>
    </citation>
    <scope>NUCLEOTIDE SEQUENCE [LARGE SCALE GENOMIC DNA]</scope>
    <source>
        <strain evidence="7">CGMCC 1.10369</strain>
    </source>
</reference>
<feature type="region of interest" description="Disordered" evidence="3">
    <location>
        <begin position="240"/>
        <end position="440"/>
    </location>
</feature>
<feature type="compositionally biased region" description="Basic and acidic residues" evidence="3">
    <location>
        <begin position="332"/>
        <end position="344"/>
    </location>
</feature>
<feature type="compositionally biased region" description="Acidic residues" evidence="3">
    <location>
        <begin position="422"/>
        <end position="438"/>
    </location>
</feature>
<organism evidence="6 7">
    <name type="scientific">Alkalicoccus daliensis</name>
    <dbReference type="NCBI Taxonomy" id="745820"/>
    <lineage>
        <taxon>Bacteria</taxon>
        <taxon>Bacillati</taxon>
        <taxon>Bacillota</taxon>
        <taxon>Bacilli</taxon>
        <taxon>Bacillales</taxon>
        <taxon>Bacillaceae</taxon>
        <taxon>Alkalicoccus</taxon>
    </lineage>
</organism>
<feature type="compositionally biased region" description="Acidic residues" evidence="3">
    <location>
        <begin position="295"/>
        <end position="308"/>
    </location>
</feature>
<keyword evidence="2" id="KW-0961">Cell wall biogenesis/degradation</keyword>
<evidence type="ECO:0000256" key="2">
    <source>
        <dbReference type="ARBA" id="ARBA00023316"/>
    </source>
</evidence>
<dbReference type="Pfam" id="PF08239">
    <property type="entry name" value="SH3_3"/>
    <property type="match status" value="3"/>
</dbReference>
<dbReference type="InterPro" id="IPR003646">
    <property type="entry name" value="SH3-like_bac-type"/>
</dbReference>
<dbReference type="Gene3D" id="1.10.101.10">
    <property type="entry name" value="PGBD-like superfamily/PGBD"/>
    <property type="match status" value="8"/>
</dbReference>
<dbReference type="InterPro" id="IPR002477">
    <property type="entry name" value="Peptidoglycan-bd-like"/>
</dbReference>
<dbReference type="Pfam" id="PF01520">
    <property type="entry name" value="Amidase_3"/>
    <property type="match status" value="1"/>
</dbReference>
<feature type="compositionally biased region" description="Acidic residues" evidence="3">
    <location>
        <begin position="345"/>
        <end position="356"/>
    </location>
</feature>
<dbReference type="GO" id="GO:0009253">
    <property type="term" value="P:peptidoglycan catabolic process"/>
    <property type="evidence" value="ECO:0007669"/>
    <property type="project" value="InterPro"/>
</dbReference>
<dbReference type="STRING" id="745820.SAMN04488053_106130"/>
<feature type="compositionally biased region" description="Acidic residues" evidence="3">
    <location>
        <begin position="393"/>
        <end position="414"/>
    </location>
</feature>
<name>A0A1H0GJA1_9BACI</name>